<dbReference type="InterPro" id="IPR006175">
    <property type="entry name" value="YjgF/YER057c/UK114"/>
</dbReference>
<dbReference type="GO" id="GO:0005829">
    <property type="term" value="C:cytosol"/>
    <property type="evidence" value="ECO:0007669"/>
    <property type="project" value="TreeGrafter"/>
</dbReference>
<dbReference type="SUPFAM" id="SSF55298">
    <property type="entry name" value="YjgF-like"/>
    <property type="match status" value="1"/>
</dbReference>
<comment type="similarity">
    <text evidence="1">Belongs to the RutC family.</text>
</comment>
<evidence type="ECO:0000256" key="1">
    <source>
        <dbReference type="ARBA" id="ARBA00010552"/>
    </source>
</evidence>
<dbReference type="GO" id="GO:0019239">
    <property type="term" value="F:deaminase activity"/>
    <property type="evidence" value="ECO:0007669"/>
    <property type="project" value="TreeGrafter"/>
</dbReference>
<reference evidence="2 3" key="1">
    <citation type="journal article" date="2012" name="J. Bacteriol.">
        <title>Genome Sequence of the Filamentous Bacterium Fibrisoma limi BUZ 3T.</title>
        <authorList>
            <person name="Filippini M."/>
            <person name="Qi W."/>
            <person name="Jaenicke S."/>
            <person name="Goesmann A."/>
            <person name="Smits T.H."/>
            <person name="Bagheri H.C."/>
        </authorList>
    </citation>
    <scope>NUCLEOTIDE SEQUENCE [LARGE SCALE GENOMIC DNA]</scope>
    <source>
        <strain evidence="3">BUZ 3T</strain>
    </source>
</reference>
<dbReference type="eggNOG" id="COG0251">
    <property type="taxonomic scope" value="Bacteria"/>
</dbReference>
<keyword evidence="3" id="KW-1185">Reference proteome</keyword>
<gene>
    <name evidence="2" type="ORF">BN8_01258</name>
</gene>
<dbReference type="NCBIfam" id="TIGR00004">
    <property type="entry name" value="Rid family detoxifying hydrolase"/>
    <property type="match status" value="1"/>
</dbReference>
<proteinExistence type="inferred from homology"/>
<dbReference type="InterPro" id="IPR035959">
    <property type="entry name" value="RutC-like_sf"/>
</dbReference>
<dbReference type="EMBL" id="CAIT01000005">
    <property type="protein sequence ID" value="CCH52272.1"/>
    <property type="molecule type" value="Genomic_DNA"/>
</dbReference>
<dbReference type="Pfam" id="PF01042">
    <property type="entry name" value="Ribonuc_L-PSP"/>
    <property type="match status" value="1"/>
</dbReference>
<evidence type="ECO:0000313" key="2">
    <source>
        <dbReference type="EMBL" id="CCH52272.1"/>
    </source>
</evidence>
<dbReference type="PANTHER" id="PTHR11803:SF58">
    <property type="entry name" value="PROTEIN HMF1-RELATED"/>
    <property type="match status" value="1"/>
</dbReference>
<sequence length="125" mass="13638">MHEIQVPNALPPAGHYAPAVVHNGLVFVSGILPKNLQTGETYNLLPIEEQARVVLQNLATILDAAGSSPEKVLKTTVYVADIDLWQRVNAVYASFFGAHRPARSIVPVPKLHFDVLIELEAVAHQ</sequence>
<dbReference type="STRING" id="1185876.BN8_01258"/>
<dbReference type="FunFam" id="3.30.1330.40:FF:000001">
    <property type="entry name" value="L-PSP family endoribonuclease"/>
    <property type="match status" value="1"/>
</dbReference>
<dbReference type="InterPro" id="IPR006056">
    <property type="entry name" value="RidA"/>
</dbReference>
<accession>I2GEE7</accession>
<dbReference type="Proteomes" id="UP000009309">
    <property type="component" value="Unassembled WGS sequence"/>
</dbReference>
<dbReference type="CDD" id="cd00448">
    <property type="entry name" value="YjgF_YER057c_UK114_family"/>
    <property type="match status" value="1"/>
</dbReference>
<comment type="caution">
    <text evidence="2">The sequence shown here is derived from an EMBL/GenBank/DDBJ whole genome shotgun (WGS) entry which is preliminary data.</text>
</comment>
<dbReference type="RefSeq" id="WP_009280856.1">
    <property type="nucleotide sequence ID" value="NZ_CAIT01000005.1"/>
</dbReference>
<evidence type="ECO:0000313" key="3">
    <source>
        <dbReference type="Proteomes" id="UP000009309"/>
    </source>
</evidence>
<protein>
    <submittedName>
        <fullName evidence="2">UPF0076 protein</fullName>
    </submittedName>
</protein>
<dbReference type="AlphaFoldDB" id="I2GEE7"/>
<dbReference type="PANTHER" id="PTHR11803">
    <property type="entry name" value="2-IMINOBUTANOATE/2-IMINOPROPANOATE DEAMINASE RIDA"/>
    <property type="match status" value="1"/>
</dbReference>
<dbReference type="Gene3D" id="3.30.1330.40">
    <property type="entry name" value="RutC-like"/>
    <property type="match status" value="1"/>
</dbReference>
<dbReference type="OrthoDB" id="9803101at2"/>
<organism evidence="2 3">
    <name type="scientific">Fibrisoma limi BUZ 3</name>
    <dbReference type="NCBI Taxonomy" id="1185876"/>
    <lineage>
        <taxon>Bacteria</taxon>
        <taxon>Pseudomonadati</taxon>
        <taxon>Bacteroidota</taxon>
        <taxon>Cytophagia</taxon>
        <taxon>Cytophagales</taxon>
        <taxon>Spirosomataceae</taxon>
        <taxon>Fibrisoma</taxon>
    </lineage>
</organism>
<name>I2GEE7_9BACT</name>